<organism evidence="1 2">
    <name type="scientific">Roridomyces roridus</name>
    <dbReference type="NCBI Taxonomy" id="1738132"/>
    <lineage>
        <taxon>Eukaryota</taxon>
        <taxon>Fungi</taxon>
        <taxon>Dikarya</taxon>
        <taxon>Basidiomycota</taxon>
        <taxon>Agaricomycotina</taxon>
        <taxon>Agaricomycetes</taxon>
        <taxon>Agaricomycetidae</taxon>
        <taxon>Agaricales</taxon>
        <taxon>Marasmiineae</taxon>
        <taxon>Mycenaceae</taxon>
        <taxon>Roridomyces</taxon>
    </lineage>
</organism>
<evidence type="ECO:0000313" key="2">
    <source>
        <dbReference type="Proteomes" id="UP001221142"/>
    </source>
</evidence>
<comment type="caution">
    <text evidence="1">The sequence shown here is derived from an EMBL/GenBank/DDBJ whole genome shotgun (WGS) entry which is preliminary data.</text>
</comment>
<accession>A0AAD7AX72</accession>
<protein>
    <submittedName>
        <fullName evidence="1">Uncharacterized protein</fullName>
    </submittedName>
</protein>
<gene>
    <name evidence="1" type="ORF">FB45DRAFT_1097881</name>
</gene>
<dbReference type="Proteomes" id="UP001221142">
    <property type="component" value="Unassembled WGS sequence"/>
</dbReference>
<evidence type="ECO:0000313" key="1">
    <source>
        <dbReference type="EMBL" id="KAJ7602881.1"/>
    </source>
</evidence>
<feature type="non-terminal residue" evidence="1">
    <location>
        <position position="1"/>
    </location>
</feature>
<sequence length="138" mass="14793">QRRRLHDATLVARPTLGTRWCAVAERHPGTNIKYTGNWEPSSSHLSGLDYGGSHTLSSDASATATLVFTGVAVYYLSPRWPYAVSSKLSIDGSPPQLVNLTDPTASSTPPGGSEDTFSAVVWSATNLQNMTHTVIVSY</sequence>
<dbReference type="EMBL" id="JARKIF010000194">
    <property type="protein sequence ID" value="KAJ7602881.1"/>
    <property type="molecule type" value="Genomic_DNA"/>
</dbReference>
<keyword evidence="2" id="KW-1185">Reference proteome</keyword>
<name>A0AAD7AX72_9AGAR</name>
<reference evidence="1" key="1">
    <citation type="submission" date="2023-03" db="EMBL/GenBank/DDBJ databases">
        <title>Massive genome expansion in bonnet fungi (Mycena s.s.) driven by repeated elements and novel gene families across ecological guilds.</title>
        <authorList>
            <consortium name="Lawrence Berkeley National Laboratory"/>
            <person name="Harder C.B."/>
            <person name="Miyauchi S."/>
            <person name="Viragh M."/>
            <person name="Kuo A."/>
            <person name="Thoen E."/>
            <person name="Andreopoulos B."/>
            <person name="Lu D."/>
            <person name="Skrede I."/>
            <person name="Drula E."/>
            <person name="Henrissat B."/>
            <person name="Morin E."/>
            <person name="Kohler A."/>
            <person name="Barry K."/>
            <person name="LaButti K."/>
            <person name="Morin E."/>
            <person name="Salamov A."/>
            <person name="Lipzen A."/>
            <person name="Mereny Z."/>
            <person name="Hegedus B."/>
            <person name="Baldrian P."/>
            <person name="Stursova M."/>
            <person name="Weitz H."/>
            <person name="Taylor A."/>
            <person name="Grigoriev I.V."/>
            <person name="Nagy L.G."/>
            <person name="Martin F."/>
            <person name="Kauserud H."/>
        </authorList>
    </citation>
    <scope>NUCLEOTIDE SEQUENCE</scope>
    <source>
        <strain evidence="1">9284</strain>
    </source>
</reference>
<feature type="non-terminal residue" evidence="1">
    <location>
        <position position="138"/>
    </location>
</feature>
<proteinExistence type="predicted"/>
<dbReference type="Gene3D" id="2.60.120.260">
    <property type="entry name" value="Galactose-binding domain-like"/>
    <property type="match status" value="1"/>
</dbReference>
<dbReference type="AlphaFoldDB" id="A0AAD7AX72"/>